<dbReference type="GO" id="GO:0016787">
    <property type="term" value="F:hydrolase activity"/>
    <property type="evidence" value="ECO:0007669"/>
    <property type="project" value="UniProtKB-KW"/>
</dbReference>
<dbReference type="Proteomes" id="UP000266778">
    <property type="component" value="Chromosome"/>
</dbReference>
<name>A0A3S7P7T5_AERCA</name>
<dbReference type="PANTHER" id="PTHR22946">
    <property type="entry name" value="DIENELACTONE HYDROLASE DOMAIN-CONTAINING PROTEIN-RELATED"/>
    <property type="match status" value="1"/>
</dbReference>
<evidence type="ECO:0000313" key="1">
    <source>
        <dbReference type="EMBL" id="AXB06095.1"/>
    </source>
</evidence>
<dbReference type="AlphaFoldDB" id="A0A3S7P7T5"/>
<dbReference type="InterPro" id="IPR002925">
    <property type="entry name" value="Dienelactn_hydro"/>
</dbReference>
<reference evidence="1" key="1">
    <citation type="journal article" date="2019" name="J Environ">
        <title>Genetic characterization and potential molecular dissemination mechanism of tet (31) gene in Aeromonas caviae from an oxytetracycline wastewater treatment system.</title>
        <authorList>
            <person name="Shi Y."/>
            <person name="Tian Z."/>
            <person name="Leclercq S.O."/>
            <person name="Zhang H."/>
            <person name="Yang M."/>
            <person name="Zhang Y."/>
        </authorList>
    </citation>
    <scope>NUCLEOTIDE SEQUENCE</scope>
    <source>
        <strain evidence="1">T25-39</strain>
    </source>
</reference>
<dbReference type="SUPFAM" id="SSF53474">
    <property type="entry name" value="alpha/beta-Hydrolases"/>
    <property type="match status" value="1"/>
</dbReference>
<sequence>MKRAWILALLGLMGSGAAEAGAVRYEVEGKPFEGYYLAGADKDAPLVVLVHDWDGLNGYEIKRAEMLVALGYSVFAVDLFGAGVRPSTVEDKKRLTGALYQGRTRMRTLLQGGLAEAGRQGGRLDNVVALGYCFGGAAVLELARSGADLKGVVSVHGGLETPAGQDYKEVKGELLVQHGSADEAVSLGQFAALVAELESAGVKHEAASYSGAPHAFSVFGSDNYRADADAKSWQRFTGFLKEVTGS</sequence>
<organism evidence="1 2">
    <name type="scientific">Aeromonas caviae</name>
    <name type="common">Aeromonas punctata</name>
    <dbReference type="NCBI Taxonomy" id="648"/>
    <lineage>
        <taxon>Bacteria</taxon>
        <taxon>Pseudomonadati</taxon>
        <taxon>Pseudomonadota</taxon>
        <taxon>Gammaproteobacteria</taxon>
        <taxon>Aeromonadales</taxon>
        <taxon>Aeromonadaceae</taxon>
        <taxon>Aeromonas</taxon>
    </lineage>
</organism>
<accession>A0A3S7P7T5</accession>
<dbReference type="InterPro" id="IPR029058">
    <property type="entry name" value="AB_hydrolase_fold"/>
</dbReference>
<evidence type="ECO:0000313" key="2">
    <source>
        <dbReference type="Proteomes" id="UP000266778"/>
    </source>
</evidence>
<protein>
    <submittedName>
        <fullName evidence="1">Dienelactone hydrolase family protein</fullName>
    </submittedName>
</protein>
<dbReference type="PANTHER" id="PTHR22946:SF0">
    <property type="entry name" value="DIENELACTONE HYDROLASE DOMAIN-CONTAINING PROTEIN"/>
    <property type="match status" value="1"/>
</dbReference>
<dbReference type="Pfam" id="PF01738">
    <property type="entry name" value="DLH"/>
    <property type="match status" value="1"/>
</dbReference>
<gene>
    <name evidence="1" type="ORF">C1C91_14760</name>
</gene>
<keyword evidence="1" id="KW-0378">Hydrolase</keyword>
<proteinExistence type="predicted"/>
<dbReference type="InterPro" id="IPR050261">
    <property type="entry name" value="FrsA_esterase"/>
</dbReference>
<dbReference type="Gene3D" id="3.40.50.1820">
    <property type="entry name" value="alpha/beta hydrolase"/>
    <property type="match status" value="1"/>
</dbReference>
<dbReference type="EMBL" id="CP025706">
    <property type="protein sequence ID" value="AXB06095.1"/>
    <property type="molecule type" value="Genomic_DNA"/>
</dbReference>